<dbReference type="PROSITE" id="PS50234">
    <property type="entry name" value="VWFA"/>
    <property type="match status" value="1"/>
</dbReference>
<evidence type="ECO:0000256" key="1">
    <source>
        <dbReference type="SAM" id="MobiDB-lite"/>
    </source>
</evidence>
<feature type="region of interest" description="Disordered" evidence="1">
    <location>
        <begin position="23"/>
        <end position="52"/>
    </location>
</feature>
<feature type="compositionally biased region" description="Polar residues" evidence="1">
    <location>
        <begin position="23"/>
        <end position="42"/>
    </location>
</feature>
<dbReference type="AlphaFoldDB" id="A0AAD5VF84"/>
<reference evidence="3" key="1">
    <citation type="submission" date="2022-07" db="EMBL/GenBank/DDBJ databases">
        <title>Genome Sequence of Physisporinus lineatus.</title>
        <authorList>
            <person name="Buettner E."/>
        </authorList>
    </citation>
    <scope>NUCLEOTIDE SEQUENCE</scope>
    <source>
        <strain evidence="3">VT162</strain>
    </source>
</reference>
<organism evidence="3 4">
    <name type="scientific">Meripilus lineatus</name>
    <dbReference type="NCBI Taxonomy" id="2056292"/>
    <lineage>
        <taxon>Eukaryota</taxon>
        <taxon>Fungi</taxon>
        <taxon>Dikarya</taxon>
        <taxon>Basidiomycota</taxon>
        <taxon>Agaricomycotina</taxon>
        <taxon>Agaricomycetes</taxon>
        <taxon>Polyporales</taxon>
        <taxon>Meripilaceae</taxon>
        <taxon>Meripilus</taxon>
    </lineage>
</organism>
<sequence length="333" mass="37118">MSKLSRRLSSALCLMSNASTWTLSSDSTNVGSSSKTSITKGYNPSDDGLPSYDEATLRGDEKSDMFSMLSKKSQKEIDQKRMTIEDVLNIEKPSGYKRWLKSAFSSEYQQVQAVKQELEALRKFDIIIIVDDSTSMKGEGRWTTACEALGKLADAAMIYDEDGVDIYFLNDPTTKGEGLKCSDDVKALFSEVQPSFGTPIGRRLKELTKLYLEQLWQAHENKSTVKPRNYIVITDGVPTSKPEVVEAIQNMCTKLDEFNCPQDQLGVQFIQIGTSKSAARFLRELDDDEGLKKFPRDIVDASPYTAGESLTAEHILKVMKGAIDRRIDNKGSV</sequence>
<dbReference type="PANTHER" id="PTHR34706:SF1">
    <property type="entry name" value="VWFA DOMAIN-CONTAINING PROTEIN"/>
    <property type="match status" value="1"/>
</dbReference>
<name>A0AAD5VF84_9APHY</name>
<dbReference type="EMBL" id="JANAWD010000023">
    <property type="protein sequence ID" value="KAJ3490723.1"/>
    <property type="molecule type" value="Genomic_DNA"/>
</dbReference>
<comment type="caution">
    <text evidence="3">The sequence shown here is derived from an EMBL/GenBank/DDBJ whole genome shotgun (WGS) entry which is preliminary data.</text>
</comment>
<evidence type="ECO:0000259" key="2">
    <source>
        <dbReference type="PROSITE" id="PS50234"/>
    </source>
</evidence>
<dbReference type="SUPFAM" id="SSF53300">
    <property type="entry name" value="vWA-like"/>
    <property type="match status" value="1"/>
</dbReference>
<feature type="domain" description="VWFA" evidence="2">
    <location>
        <begin position="125"/>
        <end position="319"/>
    </location>
</feature>
<dbReference type="Gene3D" id="3.40.50.410">
    <property type="entry name" value="von Willebrand factor, type A domain"/>
    <property type="match status" value="1"/>
</dbReference>
<dbReference type="InterPro" id="IPR036465">
    <property type="entry name" value="vWFA_dom_sf"/>
</dbReference>
<dbReference type="Proteomes" id="UP001212997">
    <property type="component" value="Unassembled WGS sequence"/>
</dbReference>
<dbReference type="PANTHER" id="PTHR34706">
    <property type="entry name" value="SLR1338 PROTEIN"/>
    <property type="match status" value="1"/>
</dbReference>
<evidence type="ECO:0000313" key="4">
    <source>
        <dbReference type="Proteomes" id="UP001212997"/>
    </source>
</evidence>
<protein>
    <recommendedName>
        <fullName evidence="2">VWFA domain-containing protein</fullName>
    </recommendedName>
</protein>
<dbReference type="InterPro" id="IPR002035">
    <property type="entry name" value="VWF_A"/>
</dbReference>
<keyword evidence="4" id="KW-1185">Reference proteome</keyword>
<proteinExistence type="predicted"/>
<accession>A0AAD5VF84</accession>
<gene>
    <name evidence="3" type="ORF">NLI96_g1202</name>
</gene>
<evidence type="ECO:0000313" key="3">
    <source>
        <dbReference type="EMBL" id="KAJ3490723.1"/>
    </source>
</evidence>